<evidence type="ECO:0000313" key="3">
    <source>
        <dbReference type="Proteomes" id="UP000887566"/>
    </source>
</evidence>
<evidence type="ECO:0000313" key="4">
    <source>
        <dbReference type="WBParaSite" id="PSAMB.scaffold14516size1866.g36090.t1"/>
    </source>
</evidence>
<evidence type="ECO:0000259" key="2">
    <source>
        <dbReference type="SMART" id="SM00543"/>
    </source>
</evidence>
<proteinExistence type="predicted"/>
<dbReference type="InterPro" id="IPR039762">
    <property type="entry name" value="Nmd2/UPF2"/>
</dbReference>
<feature type="region of interest" description="Disordered" evidence="1">
    <location>
        <begin position="304"/>
        <end position="333"/>
    </location>
</feature>
<dbReference type="WBParaSite" id="PSAMB.scaffold14516size1866.g36090.t1">
    <property type="protein sequence ID" value="PSAMB.scaffold14516size1866.g36090.t1"/>
    <property type="gene ID" value="PSAMB.scaffold14516size1866.g36090"/>
</dbReference>
<dbReference type="Proteomes" id="UP000887566">
    <property type="component" value="Unplaced"/>
</dbReference>
<keyword evidence="3" id="KW-1185">Reference proteome</keyword>
<dbReference type="GO" id="GO:0000184">
    <property type="term" value="P:nuclear-transcribed mRNA catabolic process, nonsense-mediated decay"/>
    <property type="evidence" value="ECO:0007669"/>
    <property type="project" value="InterPro"/>
</dbReference>
<dbReference type="SMART" id="SM00543">
    <property type="entry name" value="MIF4G"/>
    <property type="match status" value="1"/>
</dbReference>
<dbReference type="PANTHER" id="PTHR12839:SF7">
    <property type="entry name" value="REGULATOR OF NONSENSE TRANSCRIPTS 2"/>
    <property type="match status" value="1"/>
</dbReference>
<dbReference type="AlphaFoldDB" id="A0A914V1T3"/>
<dbReference type="PANTHER" id="PTHR12839">
    <property type="entry name" value="NONSENSE-MEDIATED MRNA DECAY PROTEIN 2 UP-FRAMESHIFT SUPPRESSOR 2"/>
    <property type="match status" value="1"/>
</dbReference>
<accession>A0A914V1T3</accession>
<protein>
    <submittedName>
        <fullName evidence="4">MIF4G domain-containing protein</fullName>
    </submittedName>
</protein>
<dbReference type="Gene3D" id="1.25.40.180">
    <property type="match status" value="1"/>
</dbReference>
<dbReference type="FunFam" id="1.25.40.180:FF:000014">
    <property type="entry name" value="Putative regulator of nonsense transcripts 2"/>
    <property type="match status" value="1"/>
</dbReference>
<name>A0A914V1T3_9BILA</name>
<feature type="compositionally biased region" description="Acidic residues" evidence="1">
    <location>
        <begin position="316"/>
        <end position="325"/>
    </location>
</feature>
<dbReference type="InterPro" id="IPR003890">
    <property type="entry name" value="MIF4G-like_typ-3"/>
</dbReference>
<organism evidence="3 4">
    <name type="scientific">Plectus sambesii</name>
    <dbReference type="NCBI Taxonomy" id="2011161"/>
    <lineage>
        <taxon>Eukaryota</taxon>
        <taxon>Metazoa</taxon>
        <taxon>Ecdysozoa</taxon>
        <taxon>Nematoda</taxon>
        <taxon>Chromadorea</taxon>
        <taxon>Plectida</taxon>
        <taxon>Plectina</taxon>
        <taxon>Plectoidea</taxon>
        <taxon>Plectidae</taxon>
        <taxon>Plectus</taxon>
    </lineage>
</organism>
<dbReference type="Pfam" id="PF02854">
    <property type="entry name" value="MIF4G"/>
    <property type="match status" value="1"/>
</dbReference>
<dbReference type="GO" id="GO:0005737">
    <property type="term" value="C:cytoplasm"/>
    <property type="evidence" value="ECO:0007669"/>
    <property type="project" value="TreeGrafter"/>
</dbReference>
<dbReference type="InterPro" id="IPR016024">
    <property type="entry name" value="ARM-type_fold"/>
</dbReference>
<dbReference type="GO" id="GO:0035145">
    <property type="term" value="C:exon-exon junction complex"/>
    <property type="evidence" value="ECO:0007669"/>
    <property type="project" value="TreeGrafter"/>
</dbReference>
<dbReference type="SUPFAM" id="SSF48371">
    <property type="entry name" value="ARM repeat"/>
    <property type="match status" value="1"/>
</dbReference>
<evidence type="ECO:0000256" key="1">
    <source>
        <dbReference type="SAM" id="MobiDB-lite"/>
    </source>
</evidence>
<reference evidence="4" key="1">
    <citation type="submission" date="2022-11" db="UniProtKB">
        <authorList>
            <consortium name="WormBaseParasite"/>
        </authorList>
    </citation>
    <scope>IDENTIFICATION</scope>
</reference>
<feature type="domain" description="MIF4G" evidence="2">
    <location>
        <begin position="54"/>
        <end position="257"/>
    </location>
</feature>
<sequence length="333" mass="38180">MASETKTVEKPEVDAYIDELRGRMARKQELREKNLTAEQHRPDESFFRKLDSNLKKNTAFIKKLKTLTESQRTALINDFGALNLTKYVEEMASSLVEVKLKVTDVPCAIELCCLAHQRYARFADVMLEQWRKALPQKKTDKVANASKLRVDLRMFGELVVLGLFVEKDGLQVLGNALAFLIQTDKTEHQNVAVLTTFIRYCGEDYAGLAPRSIRMAADRLGLTLPKSTIFSAERRQTVGNLLAEYYDSLVKHVLNDHSEKKIQERRNRRQYDTKGEVQPDARQRLEEMRANFEKLLQSAQQMAEYLDKDPPAVPDDQPDEDDLLMDENGVVIQ</sequence>
<dbReference type="GO" id="GO:0003723">
    <property type="term" value="F:RNA binding"/>
    <property type="evidence" value="ECO:0007669"/>
    <property type="project" value="InterPro"/>
</dbReference>